<organism evidence="7 8">
    <name type="scientific">Leptobrachium leishanense</name>
    <name type="common">Leishan spiny toad</name>
    <dbReference type="NCBI Taxonomy" id="445787"/>
    <lineage>
        <taxon>Eukaryota</taxon>
        <taxon>Metazoa</taxon>
        <taxon>Chordata</taxon>
        <taxon>Craniata</taxon>
        <taxon>Vertebrata</taxon>
        <taxon>Euteleostomi</taxon>
        <taxon>Amphibia</taxon>
        <taxon>Batrachia</taxon>
        <taxon>Anura</taxon>
        <taxon>Pelobatoidea</taxon>
        <taxon>Megophryidae</taxon>
        <taxon>Leptobrachium</taxon>
    </lineage>
</organism>
<dbReference type="AlphaFoldDB" id="A0A8C5PZ07"/>
<dbReference type="PANTHER" id="PTHR22705">
    <property type="entry name" value="ZINC FINGER, ZZ DOMAIN CONTAINING 3"/>
    <property type="match status" value="1"/>
</dbReference>
<reference evidence="7" key="2">
    <citation type="submission" date="2025-09" db="UniProtKB">
        <authorList>
            <consortium name="Ensembl"/>
        </authorList>
    </citation>
    <scope>IDENTIFICATION</scope>
</reference>
<evidence type="ECO:0000256" key="5">
    <source>
        <dbReference type="SAM" id="MobiDB-lite"/>
    </source>
</evidence>
<dbReference type="SUPFAM" id="SSF57850">
    <property type="entry name" value="RING/U-box"/>
    <property type="match status" value="1"/>
</dbReference>
<dbReference type="OrthoDB" id="20473at2759"/>
<dbReference type="Gene3D" id="3.30.60.90">
    <property type="match status" value="1"/>
</dbReference>
<feature type="region of interest" description="Disordered" evidence="5">
    <location>
        <begin position="123"/>
        <end position="161"/>
    </location>
</feature>
<evidence type="ECO:0000313" key="8">
    <source>
        <dbReference type="Proteomes" id="UP000694569"/>
    </source>
</evidence>
<keyword evidence="1" id="KW-0479">Metal-binding</keyword>
<sequence>MAASRSTRVTRSTVGLNSLDETFCGRTLRNRSIAHPDDVIPPSLLRSRSPKKKSEQTPTTKGSGTKSAEVKHPGSRESWVSPRKRGLSLSEKDNADKNSVESGDKKQTGLLSPVLKKIKCYLRSEEPSSPTDEESPGTFHTEEPERKSSASDNETDSSRPKRALQCLLLEDTNRREAKALEQGPLTYCTVCITCMIICCSDEEDIPEEFRELEEYKQLLELKKLKKEKMQEIQAESGFIQHLGFKCDNCETEPIQGVRWHCQDCPQQMSVDFCDSCSDCLYETELHKEDHELQPIYKAETFLDRDYCMPHGASYNYLDPNYFPANR</sequence>
<gene>
    <name evidence="7" type="primary">ZZZ3</name>
</gene>
<dbReference type="GO" id="GO:0008270">
    <property type="term" value="F:zinc ion binding"/>
    <property type="evidence" value="ECO:0007669"/>
    <property type="project" value="UniProtKB-KW"/>
</dbReference>
<keyword evidence="8" id="KW-1185">Reference proteome</keyword>
<dbReference type="CDD" id="cd02341">
    <property type="entry name" value="ZZ_ZZZ3"/>
    <property type="match status" value="1"/>
</dbReference>
<dbReference type="PROSITE" id="PS50135">
    <property type="entry name" value="ZF_ZZ_2"/>
    <property type="match status" value="1"/>
</dbReference>
<dbReference type="Pfam" id="PF00569">
    <property type="entry name" value="ZZ"/>
    <property type="match status" value="1"/>
</dbReference>
<feature type="compositionally biased region" description="Basic and acidic residues" evidence="5">
    <location>
        <begin position="140"/>
        <end position="149"/>
    </location>
</feature>
<dbReference type="InterPro" id="IPR000433">
    <property type="entry name" value="Znf_ZZ"/>
</dbReference>
<dbReference type="Proteomes" id="UP000694569">
    <property type="component" value="Unplaced"/>
</dbReference>
<evidence type="ECO:0000256" key="3">
    <source>
        <dbReference type="ARBA" id="ARBA00022833"/>
    </source>
</evidence>
<dbReference type="Ensembl" id="ENSLLET00000030644.1">
    <property type="protein sequence ID" value="ENSLLEP00000029506.1"/>
    <property type="gene ID" value="ENSLLEG00000018432.1"/>
</dbReference>
<accession>A0A8C5PZ07</accession>
<protein>
    <submittedName>
        <fullName evidence="7">Zinc finger ZZ-type containing 3</fullName>
    </submittedName>
</protein>
<feature type="compositionally biased region" description="Polar residues" evidence="5">
    <location>
        <begin position="1"/>
        <end position="20"/>
    </location>
</feature>
<dbReference type="PROSITE" id="PS01357">
    <property type="entry name" value="ZF_ZZ_1"/>
    <property type="match status" value="1"/>
</dbReference>
<reference evidence="7" key="1">
    <citation type="submission" date="2025-08" db="UniProtKB">
        <authorList>
            <consortium name="Ensembl"/>
        </authorList>
    </citation>
    <scope>IDENTIFICATION</scope>
</reference>
<keyword evidence="2 4" id="KW-0863">Zinc-finger</keyword>
<evidence type="ECO:0000313" key="7">
    <source>
        <dbReference type="Ensembl" id="ENSLLEP00000029506.1"/>
    </source>
</evidence>
<evidence type="ECO:0000259" key="6">
    <source>
        <dbReference type="PROSITE" id="PS50135"/>
    </source>
</evidence>
<evidence type="ECO:0000256" key="1">
    <source>
        <dbReference type="ARBA" id="ARBA00022723"/>
    </source>
</evidence>
<feature type="region of interest" description="Disordered" evidence="5">
    <location>
        <begin position="1"/>
        <end position="108"/>
    </location>
</feature>
<proteinExistence type="predicted"/>
<evidence type="ECO:0000256" key="2">
    <source>
        <dbReference type="ARBA" id="ARBA00022771"/>
    </source>
</evidence>
<dbReference type="PANTHER" id="PTHR22705:SF0">
    <property type="entry name" value="ZZ-TYPE ZINC FINGER-CONTAINING PROTEIN 3"/>
    <property type="match status" value="1"/>
</dbReference>
<feature type="compositionally biased region" description="Polar residues" evidence="5">
    <location>
        <begin position="56"/>
        <end position="66"/>
    </location>
</feature>
<dbReference type="InterPro" id="IPR041981">
    <property type="entry name" value="ZZZ3_ZZ"/>
</dbReference>
<feature type="compositionally biased region" description="Basic and acidic residues" evidence="5">
    <location>
        <begin position="90"/>
        <end position="107"/>
    </location>
</feature>
<dbReference type="InterPro" id="IPR037830">
    <property type="entry name" value="ZZZ3"/>
</dbReference>
<evidence type="ECO:0000256" key="4">
    <source>
        <dbReference type="PROSITE-ProRule" id="PRU00228"/>
    </source>
</evidence>
<keyword evidence="3" id="KW-0862">Zinc</keyword>
<feature type="domain" description="ZZ-type" evidence="6">
    <location>
        <begin position="241"/>
        <end position="300"/>
    </location>
</feature>
<name>A0A8C5PZ07_9ANUR</name>
<dbReference type="InterPro" id="IPR043145">
    <property type="entry name" value="Znf_ZZ_sf"/>
</dbReference>
<dbReference type="GeneTree" id="ENSGT00390000005307"/>